<evidence type="ECO:0000313" key="3">
    <source>
        <dbReference type="EMBL" id="MBD2841595.1"/>
    </source>
</evidence>
<dbReference type="SUPFAM" id="SSF51735">
    <property type="entry name" value="NAD(P)-binding Rossmann-fold domains"/>
    <property type="match status" value="1"/>
</dbReference>
<dbReference type="Pfam" id="PF00106">
    <property type="entry name" value="adh_short"/>
    <property type="match status" value="1"/>
</dbReference>
<comment type="caution">
    <text evidence="3">The sequence shown here is derived from an EMBL/GenBank/DDBJ whole genome shotgun (WGS) entry which is preliminary data.</text>
</comment>
<organism evidence="3 4">
    <name type="scientific">Erythrobacter rubeus</name>
    <dbReference type="NCBI Taxonomy" id="2760803"/>
    <lineage>
        <taxon>Bacteria</taxon>
        <taxon>Pseudomonadati</taxon>
        <taxon>Pseudomonadota</taxon>
        <taxon>Alphaproteobacteria</taxon>
        <taxon>Sphingomonadales</taxon>
        <taxon>Erythrobacteraceae</taxon>
        <taxon>Erythrobacter/Porphyrobacter group</taxon>
        <taxon>Erythrobacter</taxon>
    </lineage>
</organism>
<evidence type="ECO:0000256" key="1">
    <source>
        <dbReference type="ARBA" id="ARBA00006484"/>
    </source>
</evidence>
<evidence type="ECO:0000313" key="4">
    <source>
        <dbReference type="Proteomes" id="UP000635384"/>
    </source>
</evidence>
<gene>
    <name evidence="3" type="ORF">IB285_04895</name>
</gene>
<dbReference type="PANTHER" id="PTHR24322:SF736">
    <property type="entry name" value="RETINOL DEHYDROGENASE 10"/>
    <property type="match status" value="1"/>
</dbReference>
<dbReference type="InterPro" id="IPR036291">
    <property type="entry name" value="NAD(P)-bd_dom_sf"/>
</dbReference>
<dbReference type="RefSeq" id="WP_190787125.1">
    <property type="nucleotide sequence ID" value="NZ_JACXLC010000001.1"/>
</dbReference>
<accession>A0ABR8KQJ8</accession>
<dbReference type="PANTHER" id="PTHR24322">
    <property type="entry name" value="PKSB"/>
    <property type="match status" value="1"/>
</dbReference>
<dbReference type="PRINTS" id="PR00081">
    <property type="entry name" value="GDHRDH"/>
</dbReference>
<dbReference type="Gene3D" id="3.40.50.720">
    <property type="entry name" value="NAD(P)-binding Rossmann-like Domain"/>
    <property type="match status" value="1"/>
</dbReference>
<name>A0ABR8KQJ8_9SPHN</name>
<keyword evidence="2" id="KW-0560">Oxidoreductase</keyword>
<comment type="similarity">
    <text evidence="1">Belongs to the short-chain dehydrogenases/reductases (SDR) family.</text>
</comment>
<protein>
    <submittedName>
        <fullName evidence="3">SDR family NAD(P)-dependent oxidoreductase</fullName>
    </submittedName>
</protein>
<proteinExistence type="inferred from homology"/>
<sequence length="278" mass="29624">MTAFEPKRGDWAVITGAGRGIGRWLAQHFAAKGMRICALDIDAYEAEETARLCGPEARAHGCDVSDAGETARVAERLIAQGVEPSLLWINAGVGSADTVSEAKARTLDWLMGVNVMGPVHTAQAWLPALKAQTGARHVGITASSASVVPVSGPFTLYATTKQMTAAIGEALTAELQEDGIGVTILCPGILNTQIWNAAQARPERFGGARSAPDEVGDHWRAQPGPEVLEQGLDTVLKRGGGWCIVPTEENTEKAMEARHRAQHHGFFHYAVQREDAGN</sequence>
<reference evidence="3 4" key="1">
    <citation type="submission" date="2020-09" db="EMBL/GenBank/DDBJ databases">
        <authorList>
            <person name="Yoon J.-W."/>
        </authorList>
    </citation>
    <scope>NUCLEOTIDE SEQUENCE [LARGE SCALE GENOMIC DNA]</scope>
    <source>
        <strain evidence="3 4">KMU-140</strain>
    </source>
</reference>
<dbReference type="Proteomes" id="UP000635384">
    <property type="component" value="Unassembled WGS sequence"/>
</dbReference>
<dbReference type="EMBL" id="JACXLC010000001">
    <property type="protein sequence ID" value="MBD2841595.1"/>
    <property type="molecule type" value="Genomic_DNA"/>
</dbReference>
<keyword evidence="4" id="KW-1185">Reference proteome</keyword>
<dbReference type="InterPro" id="IPR002347">
    <property type="entry name" value="SDR_fam"/>
</dbReference>
<evidence type="ECO:0000256" key="2">
    <source>
        <dbReference type="ARBA" id="ARBA00023002"/>
    </source>
</evidence>